<evidence type="ECO:0000256" key="3">
    <source>
        <dbReference type="ARBA" id="ARBA00023163"/>
    </source>
</evidence>
<dbReference type="GeneID" id="113863341"/>
<evidence type="ECO:0000313" key="8">
    <source>
        <dbReference type="RefSeq" id="XP_027352695.1"/>
    </source>
</evidence>
<dbReference type="Proteomes" id="UP000694853">
    <property type="component" value="Unplaced"/>
</dbReference>
<organism evidence="7 8">
    <name type="scientific">Abrus precatorius</name>
    <name type="common">Indian licorice</name>
    <name type="synonym">Glycine abrus</name>
    <dbReference type="NCBI Taxonomy" id="3816"/>
    <lineage>
        <taxon>Eukaryota</taxon>
        <taxon>Viridiplantae</taxon>
        <taxon>Streptophyta</taxon>
        <taxon>Embryophyta</taxon>
        <taxon>Tracheophyta</taxon>
        <taxon>Spermatophyta</taxon>
        <taxon>Magnoliopsida</taxon>
        <taxon>eudicotyledons</taxon>
        <taxon>Gunneridae</taxon>
        <taxon>Pentapetalae</taxon>
        <taxon>rosids</taxon>
        <taxon>fabids</taxon>
        <taxon>Fabales</taxon>
        <taxon>Fabaceae</taxon>
        <taxon>Papilionoideae</taxon>
        <taxon>50 kb inversion clade</taxon>
        <taxon>NPAAA clade</taxon>
        <taxon>indigoferoid/millettioid clade</taxon>
        <taxon>Abreae</taxon>
        <taxon>Abrus</taxon>
    </lineage>
</organism>
<evidence type="ECO:0000256" key="1">
    <source>
        <dbReference type="ARBA" id="ARBA00004123"/>
    </source>
</evidence>
<keyword evidence="2" id="KW-0805">Transcription regulation</keyword>
<gene>
    <name evidence="8" type="primary">LOC113863341</name>
</gene>
<evidence type="ECO:0000256" key="4">
    <source>
        <dbReference type="ARBA" id="ARBA00023242"/>
    </source>
</evidence>
<keyword evidence="3" id="KW-0804">Transcription</keyword>
<dbReference type="SUPFAM" id="SSF47459">
    <property type="entry name" value="HLH, helix-loop-helix DNA-binding domain"/>
    <property type="match status" value="1"/>
</dbReference>
<feature type="region of interest" description="Disordered" evidence="5">
    <location>
        <begin position="333"/>
        <end position="360"/>
    </location>
</feature>
<dbReference type="PANTHER" id="PTHR46807">
    <property type="entry name" value="TRANSCRIPTION FACTOR PIF3"/>
    <property type="match status" value="1"/>
</dbReference>
<feature type="region of interest" description="Disordered" evidence="5">
    <location>
        <begin position="52"/>
        <end position="74"/>
    </location>
</feature>
<dbReference type="FunFam" id="4.10.280.10:FF:000004">
    <property type="entry name" value="Basic helix-loop-helix transcription factor"/>
    <property type="match status" value="1"/>
</dbReference>
<feature type="compositionally biased region" description="Polar residues" evidence="5">
    <location>
        <begin position="191"/>
        <end position="208"/>
    </location>
</feature>
<sequence>MSLHELYYRMAEGKLDPKEINNTCAAPDQSSRPKNDLFELVWENGHISVQGQSSRAKKSSTLKNLHSPMGEDKDKEVGYNIKMGKYTELKEITRPLPSSEVDFSQEEQDLIPWFNYGMINSLQHEYSSDFHQLSGGTMNDITTSNNFSLLVRRNSCNKIHSSCHVLSSEQGILSKGSSAAAGEVDSDTPRTKASTTNHLYQPSSMHQSQRSFASVRSRISDIAENNTNNATQHEQIPLIPSASRGFSSLQGPVMSSNSSNMMNFSHFAKPAVIVKANLESIGLTPRSASVGVKNKGVAATGSNPTESTQVDLSGECPHKSPIHCYQVVEPSKFEPKSAEHDADVSTKSEPSGKEDVPKIDQKSYLVVGESGRKEQEALEKRVEPAVVSSSVCSGTGAERGSHQPNQNLKRKSLDTEDFECHSEDIEEESVGVKKEAPARRVGSKRSRSAEVHNLSERRRRDRINEKMRALQELIPNCNKADKASMLDEAIEYLKTLQLQLQIMSMGTSLYMPTMMLPAGMHHMHASHMTPFPPTGISMQMGLGCGMGMADVNDGSSTFPMIQVPKIQATQIPVAHALGSNALNGMARSNPQVFGMTMPHAPMFSFSGEPLMNIPALGLNACGTTGLMKAMDLASPSSLKDPMPTMNSHVVQNTNACNSTNHMSTQCEATIGGFEHSTCELNFGHASSATDRAVNHGYD</sequence>
<name>A0A8B8L8Z4_ABRPR</name>
<dbReference type="InterPro" id="IPR047265">
    <property type="entry name" value="PIF1-like_bHLH"/>
</dbReference>
<reference evidence="8" key="2">
    <citation type="submission" date="2025-08" db="UniProtKB">
        <authorList>
            <consortium name="RefSeq"/>
        </authorList>
    </citation>
    <scope>IDENTIFICATION</scope>
    <source>
        <tissue evidence="8">Young leaves</tissue>
    </source>
</reference>
<dbReference type="Gene3D" id="4.10.280.10">
    <property type="entry name" value="Helix-loop-helix DNA-binding domain"/>
    <property type="match status" value="1"/>
</dbReference>
<evidence type="ECO:0000256" key="5">
    <source>
        <dbReference type="SAM" id="MobiDB-lite"/>
    </source>
</evidence>
<feature type="compositionally biased region" description="Polar residues" evidence="5">
    <location>
        <begin position="300"/>
        <end position="311"/>
    </location>
</feature>
<accession>A0A8B8L8Z4</accession>
<evidence type="ECO:0000256" key="2">
    <source>
        <dbReference type="ARBA" id="ARBA00023015"/>
    </source>
</evidence>
<evidence type="ECO:0000259" key="6">
    <source>
        <dbReference type="PROSITE" id="PS50888"/>
    </source>
</evidence>
<dbReference type="RefSeq" id="XP_027352695.1">
    <property type="nucleotide sequence ID" value="XM_027496894.1"/>
</dbReference>
<reference evidence="7" key="1">
    <citation type="journal article" date="2019" name="Toxins">
        <title>Detection of Abrin-Like and Prepropulchellin-Like Toxin Genes and Transcripts Using Whole Genome Sequencing and Full-Length Transcript Sequencing of Abrus precatorius.</title>
        <authorList>
            <person name="Hovde B.T."/>
            <person name="Daligault H.E."/>
            <person name="Hanschen E.R."/>
            <person name="Kunde Y.A."/>
            <person name="Johnson M.B."/>
            <person name="Starkenburg S.R."/>
            <person name="Johnson S.L."/>
        </authorList>
    </citation>
    <scope>NUCLEOTIDE SEQUENCE [LARGE SCALE GENOMIC DNA]</scope>
</reference>
<dbReference type="OrthoDB" id="690068at2759"/>
<dbReference type="GO" id="GO:0003700">
    <property type="term" value="F:DNA-binding transcription factor activity"/>
    <property type="evidence" value="ECO:0007669"/>
    <property type="project" value="InterPro"/>
</dbReference>
<keyword evidence="7" id="KW-1185">Reference proteome</keyword>
<dbReference type="SMART" id="SM00353">
    <property type="entry name" value="HLH"/>
    <property type="match status" value="1"/>
</dbReference>
<dbReference type="AlphaFoldDB" id="A0A8B8L8Z4"/>
<dbReference type="InterPro" id="IPR011598">
    <property type="entry name" value="bHLH_dom"/>
</dbReference>
<feature type="compositionally biased region" description="Basic and acidic residues" evidence="5">
    <location>
        <begin position="447"/>
        <end position="460"/>
    </location>
</feature>
<dbReference type="PANTHER" id="PTHR46807:SF1">
    <property type="entry name" value="TRANSCRIPTION FACTOR PIF3"/>
    <property type="match status" value="1"/>
</dbReference>
<keyword evidence="4" id="KW-0539">Nucleus</keyword>
<dbReference type="InterPro" id="IPR036638">
    <property type="entry name" value="HLH_DNA-bd_sf"/>
</dbReference>
<feature type="region of interest" description="Disordered" evidence="5">
    <location>
        <begin position="388"/>
        <end position="460"/>
    </location>
</feature>
<evidence type="ECO:0000313" key="7">
    <source>
        <dbReference type="Proteomes" id="UP000694853"/>
    </source>
</evidence>
<dbReference type="GO" id="GO:0046983">
    <property type="term" value="F:protein dimerization activity"/>
    <property type="evidence" value="ECO:0007669"/>
    <property type="project" value="InterPro"/>
</dbReference>
<dbReference type="KEGG" id="aprc:113863341"/>
<feature type="region of interest" description="Disordered" evidence="5">
    <location>
        <begin position="295"/>
        <end position="316"/>
    </location>
</feature>
<feature type="domain" description="BHLH" evidence="6">
    <location>
        <begin position="447"/>
        <end position="496"/>
    </location>
</feature>
<comment type="subcellular location">
    <subcellularLocation>
        <location evidence="1">Nucleus</location>
    </subcellularLocation>
</comment>
<dbReference type="InterPro" id="IPR044273">
    <property type="entry name" value="PIF3-like"/>
</dbReference>
<dbReference type="PROSITE" id="PS50888">
    <property type="entry name" value="BHLH"/>
    <property type="match status" value="1"/>
</dbReference>
<protein>
    <submittedName>
        <fullName evidence="8">Transcription factor PIF3-like</fullName>
    </submittedName>
</protein>
<proteinExistence type="predicted"/>
<dbReference type="GO" id="GO:0010017">
    <property type="term" value="P:red or far-red light signaling pathway"/>
    <property type="evidence" value="ECO:0007669"/>
    <property type="project" value="UniProtKB-ARBA"/>
</dbReference>
<feature type="compositionally biased region" description="Basic and acidic residues" evidence="5">
    <location>
        <begin position="411"/>
        <end position="423"/>
    </location>
</feature>
<dbReference type="CDD" id="cd11445">
    <property type="entry name" value="bHLH_AtPIF_like"/>
    <property type="match status" value="1"/>
</dbReference>
<dbReference type="Pfam" id="PF00010">
    <property type="entry name" value="HLH"/>
    <property type="match status" value="1"/>
</dbReference>
<feature type="region of interest" description="Disordered" evidence="5">
    <location>
        <begin position="177"/>
        <end position="208"/>
    </location>
</feature>
<dbReference type="GO" id="GO:0005634">
    <property type="term" value="C:nucleus"/>
    <property type="evidence" value="ECO:0007669"/>
    <property type="project" value="UniProtKB-SubCell"/>
</dbReference>